<evidence type="ECO:0000313" key="1">
    <source>
        <dbReference type="EMBL" id="SVB68379.1"/>
    </source>
</evidence>
<accession>A0A382G0J4</accession>
<dbReference type="EMBL" id="UINC01052723">
    <property type="protein sequence ID" value="SVB68379.1"/>
    <property type="molecule type" value="Genomic_DNA"/>
</dbReference>
<feature type="non-terminal residue" evidence="1">
    <location>
        <position position="176"/>
    </location>
</feature>
<gene>
    <name evidence="1" type="ORF">METZ01_LOCUS221233</name>
</gene>
<sequence length="176" mass="20475">MLYNSYMYLIPKYFNEHEIGQIEALAGKKNIQTSKIGPSVTDPDAETQTGNTDERIRQATNAWIEPNELPQNIHDKLWAGTVEAKQSCGWNYDIEYMEPGQYTIYEEKKDRFTGDFYTWHTDASAQVYDNGMQRKISTCIQLSDPDDYEGGWFEWIESEPVFNRIKLSDGYLKIDD</sequence>
<reference evidence="1" key="1">
    <citation type="submission" date="2018-05" db="EMBL/GenBank/DDBJ databases">
        <authorList>
            <person name="Lanie J.A."/>
            <person name="Ng W.-L."/>
            <person name="Kazmierczak K.M."/>
            <person name="Andrzejewski T.M."/>
            <person name="Davidsen T.M."/>
            <person name="Wayne K.J."/>
            <person name="Tettelin H."/>
            <person name="Glass J.I."/>
            <person name="Rusch D."/>
            <person name="Podicherti R."/>
            <person name="Tsui H.-C.T."/>
            <person name="Winkler M.E."/>
        </authorList>
    </citation>
    <scope>NUCLEOTIDE SEQUENCE</scope>
</reference>
<organism evidence="1">
    <name type="scientific">marine metagenome</name>
    <dbReference type="NCBI Taxonomy" id="408172"/>
    <lineage>
        <taxon>unclassified sequences</taxon>
        <taxon>metagenomes</taxon>
        <taxon>ecological metagenomes</taxon>
    </lineage>
</organism>
<dbReference type="Gene3D" id="2.60.120.620">
    <property type="entry name" value="q2cbj1_9rhob like domain"/>
    <property type="match status" value="1"/>
</dbReference>
<protein>
    <submittedName>
        <fullName evidence="1">Uncharacterized protein</fullName>
    </submittedName>
</protein>
<proteinExistence type="predicted"/>
<dbReference type="AlphaFoldDB" id="A0A382G0J4"/>
<name>A0A382G0J4_9ZZZZ</name>